<dbReference type="PANTHER" id="PTHR11487">
    <property type="entry name" value="THIOESTERASE"/>
    <property type="match status" value="1"/>
</dbReference>
<proteinExistence type="inferred from homology"/>
<keyword evidence="4" id="KW-1185">Reference proteome</keyword>
<reference evidence="3 4" key="1">
    <citation type="submission" date="2017-09" db="EMBL/GenBank/DDBJ databases">
        <authorList>
            <person name="Lee N."/>
            <person name="Cho B.-K."/>
        </authorList>
    </citation>
    <scope>NUCLEOTIDE SEQUENCE [LARGE SCALE GENOMIC DNA]</scope>
    <source>
        <strain evidence="3 4">ATCC 12853</strain>
    </source>
</reference>
<feature type="domain" description="Thioesterase" evidence="2">
    <location>
        <begin position="42"/>
        <end position="132"/>
    </location>
</feature>
<evidence type="ECO:0000313" key="4">
    <source>
        <dbReference type="Proteomes" id="UP000325529"/>
    </source>
</evidence>
<accession>A0A5J6GKW9</accession>
<dbReference type="InterPro" id="IPR012223">
    <property type="entry name" value="TEII"/>
</dbReference>
<evidence type="ECO:0000259" key="2">
    <source>
        <dbReference type="Pfam" id="PF00975"/>
    </source>
</evidence>
<name>A0A5J6GKW9_STRKN</name>
<evidence type="ECO:0000256" key="1">
    <source>
        <dbReference type="ARBA" id="ARBA00007169"/>
    </source>
</evidence>
<organism evidence="3 4">
    <name type="scientific">Streptomyces kanamyceticus</name>
    <dbReference type="NCBI Taxonomy" id="1967"/>
    <lineage>
        <taxon>Bacteria</taxon>
        <taxon>Bacillati</taxon>
        <taxon>Actinomycetota</taxon>
        <taxon>Actinomycetes</taxon>
        <taxon>Kitasatosporales</taxon>
        <taxon>Streptomycetaceae</taxon>
        <taxon>Streptomyces</taxon>
    </lineage>
</organism>
<dbReference type="Proteomes" id="UP000325529">
    <property type="component" value="Chromosome"/>
</dbReference>
<dbReference type="KEGG" id="ska:CP970_36660"/>
<dbReference type="SUPFAM" id="SSF53474">
    <property type="entry name" value="alpha/beta-Hydrolases"/>
    <property type="match status" value="1"/>
</dbReference>
<gene>
    <name evidence="3" type="ORF">CP970_36660</name>
</gene>
<comment type="similarity">
    <text evidence="1">Belongs to the thioesterase family.</text>
</comment>
<dbReference type="InterPro" id="IPR029058">
    <property type="entry name" value="AB_hydrolase_fold"/>
</dbReference>
<protein>
    <recommendedName>
        <fullName evidence="2">Thioesterase domain-containing protein</fullName>
    </recommendedName>
</protein>
<evidence type="ECO:0000313" key="3">
    <source>
        <dbReference type="EMBL" id="QEU95733.1"/>
    </source>
</evidence>
<dbReference type="InterPro" id="IPR001031">
    <property type="entry name" value="Thioesterase"/>
</dbReference>
<sequence length="206" mass="22712">MLNNRSTWVHRHALMPLRTFQLAYFPPADQPMSDCEQGILELAPSTEVLFVRYPRHLEATAEHDSEQLAAVADSICDDLATHIEGPTVLFGQGFGAWMAYEVAHRLEMTPLPAERAMAEVAALVVSSQPAPSCRTGGPGPVLACPIGVFLGDTDPRTTYDEAAAWARHGANRFDLHLLHGGRGYFQERPKEIINALSDYMLTLSFH</sequence>
<dbReference type="Gene3D" id="3.40.50.1820">
    <property type="entry name" value="alpha/beta hydrolase"/>
    <property type="match status" value="2"/>
</dbReference>
<dbReference type="PANTHER" id="PTHR11487:SF0">
    <property type="entry name" value="S-ACYL FATTY ACID SYNTHASE THIOESTERASE, MEDIUM CHAIN"/>
    <property type="match status" value="1"/>
</dbReference>
<dbReference type="Pfam" id="PF00975">
    <property type="entry name" value="Thioesterase"/>
    <property type="match status" value="1"/>
</dbReference>
<dbReference type="EMBL" id="CP023699">
    <property type="protein sequence ID" value="QEU95733.1"/>
    <property type="molecule type" value="Genomic_DNA"/>
</dbReference>
<dbReference type="GO" id="GO:0008610">
    <property type="term" value="P:lipid biosynthetic process"/>
    <property type="evidence" value="ECO:0007669"/>
    <property type="project" value="TreeGrafter"/>
</dbReference>
<dbReference type="AlphaFoldDB" id="A0A5J6GKW9"/>